<dbReference type="Gene3D" id="3.40.50.10740">
    <property type="entry name" value="Class I glutamine amidotransferase-like"/>
    <property type="match status" value="1"/>
</dbReference>
<evidence type="ECO:0000256" key="4">
    <source>
        <dbReference type="ARBA" id="ARBA00022801"/>
    </source>
</evidence>
<dbReference type="InterPro" id="IPR027461">
    <property type="entry name" value="Carboxypeptidase_A_C_sf"/>
</dbReference>
<dbReference type="InterPro" id="IPR003507">
    <property type="entry name" value="S66_fam"/>
</dbReference>
<dbReference type="PANTHER" id="PTHR30237:SF2">
    <property type="entry name" value="MUREIN TETRAPEPTIDE CARBOXYPEPTIDASE"/>
    <property type="match status" value="1"/>
</dbReference>
<keyword evidence="2" id="KW-0121">Carboxypeptidase</keyword>
<proteinExistence type="inferred from homology"/>
<dbReference type="InterPro" id="IPR027478">
    <property type="entry name" value="LdcA_N"/>
</dbReference>
<organism evidence="9 10">
    <name type="scientific">Faucicola atlantae</name>
    <dbReference type="NCBI Taxonomy" id="34059"/>
    <lineage>
        <taxon>Bacteria</taxon>
        <taxon>Pseudomonadati</taxon>
        <taxon>Pseudomonadota</taxon>
        <taxon>Gammaproteobacteria</taxon>
        <taxon>Moraxellales</taxon>
        <taxon>Moraxellaceae</taxon>
        <taxon>Faucicola</taxon>
    </lineage>
</organism>
<dbReference type="PANTHER" id="PTHR30237">
    <property type="entry name" value="MURAMOYLTETRAPEPTIDE CARBOXYPEPTIDASE"/>
    <property type="match status" value="1"/>
</dbReference>
<sequence>MDFTPDFQRILAQNAKRRGQAVPLYLLAPSGFSMEAQRNERALARLIDAGFYVINPQVVRRRYQRFAGHDDERLADLRALLAMTVAELPKIVLSVRGGYGAMRLLDGLTAVEWRALATKLAARGTLVVGFSDLTAIELALLAHGGLPTVAGVMLSGDIGAPVPSAFTMQHFVDLCQGVPLDVRIDTPQPHVVHGASTAITGTLWGGNLTVLSALVGTPYLPQIDGGILLLEDVGEQPYRLERMLQTLRLSGVLARQQALLLGQFSMGKLTDAYAQDYDLAAVVAYLHAQTGLPIYTDFPFGHVPSRVSVPLGVTLTLTAVQGGAAGYRAQCAPYFGLQDERFAERLDFSKLFG</sequence>
<comment type="caution">
    <text evidence="9">The sequence shown here is derived from an EMBL/GenBank/DDBJ whole genome shotgun (WGS) entry which is preliminary data.</text>
</comment>
<dbReference type="InterPro" id="IPR040449">
    <property type="entry name" value="Peptidase_S66_N"/>
</dbReference>
<dbReference type="GO" id="GO:0004180">
    <property type="term" value="F:carboxypeptidase activity"/>
    <property type="evidence" value="ECO:0007669"/>
    <property type="project" value="UniProtKB-KW"/>
</dbReference>
<evidence type="ECO:0000313" key="9">
    <source>
        <dbReference type="EMBL" id="OBX78429.1"/>
    </source>
</evidence>
<name>A0A1B8QCC5_9GAMM</name>
<evidence type="ECO:0008006" key="11">
    <source>
        <dbReference type="Google" id="ProtNLM"/>
    </source>
</evidence>
<comment type="similarity">
    <text evidence="1">Belongs to the peptidase S66 family.</text>
</comment>
<dbReference type="RefSeq" id="WP_067236611.1">
    <property type="nucleotide sequence ID" value="NZ_LZMZ01000017.1"/>
</dbReference>
<evidence type="ECO:0000256" key="3">
    <source>
        <dbReference type="ARBA" id="ARBA00022670"/>
    </source>
</evidence>
<dbReference type="Gene3D" id="3.50.30.60">
    <property type="entry name" value="LD-carboxypeptidase A C-terminal domain-like"/>
    <property type="match status" value="1"/>
</dbReference>
<dbReference type="AlphaFoldDB" id="A0A1B8QCC5"/>
<dbReference type="GO" id="GO:0008236">
    <property type="term" value="F:serine-type peptidase activity"/>
    <property type="evidence" value="ECO:0007669"/>
    <property type="project" value="UniProtKB-KW"/>
</dbReference>
<evidence type="ECO:0000313" key="10">
    <source>
        <dbReference type="Proteomes" id="UP000092508"/>
    </source>
</evidence>
<evidence type="ECO:0000256" key="5">
    <source>
        <dbReference type="ARBA" id="ARBA00022825"/>
    </source>
</evidence>
<evidence type="ECO:0000256" key="1">
    <source>
        <dbReference type="ARBA" id="ARBA00010233"/>
    </source>
</evidence>
<keyword evidence="5" id="KW-0720">Serine protease</keyword>
<dbReference type="GO" id="GO:0006508">
    <property type="term" value="P:proteolysis"/>
    <property type="evidence" value="ECO:0007669"/>
    <property type="project" value="UniProtKB-KW"/>
</dbReference>
<accession>A0A1B8QCC5</accession>
<evidence type="ECO:0000259" key="8">
    <source>
        <dbReference type="Pfam" id="PF17676"/>
    </source>
</evidence>
<feature type="active site" description="Charge relay system" evidence="6">
    <location>
        <position position="302"/>
    </location>
</feature>
<gene>
    <name evidence="9" type="ORF">A9308_06295</name>
</gene>
<dbReference type="STRING" id="34059.A9308_06295"/>
<dbReference type="EMBL" id="LZMZ01000017">
    <property type="protein sequence ID" value="OBX78429.1"/>
    <property type="molecule type" value="Genomic_DNA"/>
</dbReference>
<evidence type="ECO:0000259" key="7">
    <source>
        <dbReference type="Pfam" id="PF02016"/>
    </source>
</evidence>
<feature type="domain" description="LD-carboxypeptidase N-terminal" evidence="7">
    <location>
        <begin position="26"/>
        <end position="151"/>
    </location>
</feature>
<keyword evidence="4" id="KW-0378">Hydrolase</keyword>
<dbReference type="Proteomes" id="UP000092508">
    <property type="component" value="Unassembled WGS sequence"/>
</dbReference>
<reference evidence="9 10" key="1">
    <citation type="submission" date="2016-06" db="EMBL/GenBank/DDBJ databases">
        <title>Draft genome of Moraxella atlantae CCUG 66109.</title>
        <authorList>
            <person name="Salva-Serra F."/>
            <person name="Engstrom-Jakobsson H."/>
            <person name="Thorell K."/>
            <person name="Gonzales-Siles L."/>
            <person name="Karlsson R."/>
            <person name="Boulund F."/>
            <person name="Engstrand L."/>
            <person name="Kristiansson E."/>
            <person name="Moore E."/>
        </authorList>
    </citation>
    <scope>NUCLEOTIDE SEQUENCE [LARGE SCALE GENOMIC DNA]</scope>
    <source>
        <strain evidence="9 10">CCUG 66109</strain>
    </source>
</reference>
<dbReference type="CDD" id="cd07025">
    <property type="entry name" value="Peptidase_S66"/>
    <property type="match status" value="1"/>
</dbReference>
<dbReference type="Pfam" id="PF17676">
    <property type="entry name" value="Peptidase_S66C"/>
    <property type="match status" value="1"/>
</dbReference>
<dbReference type="SUPFAM" id="SSF52317">
    <property type="entry name" value="Class I glutamine amidotransferase-like"/>
    <property type="match status" value="1"/>
</dbReference>
<dbReference type="PIRSF" id="PIRSF028757">
    <property type="entry name" value="LD-carboxypeptidase"/>
    <property type="match status" value="1"/>
</dbReference>
<feature type="domain" description="LD-carboxypeptidase C-terminal" evidence="8">
    <location>
        <begin position="200"/>
        <end position="317"/>
    </location>
</feature>
<dbReference type="InterPro" id="IPR040921">
    <property type="entry name" value="Peptidase_S66C"/>
</dbReference>
<dbReference type="InterPro" id="IPR029062">
    <property type="entry name" value="Class_I_gatase-like"/>
</dbReference>
<feature type="active site" description="Nucleophile" evidence="6">
    <location>
        <position position="131"/>
    </location>
</feature>
<evidence type="ECO:0000256" key="6">
    <source>
        <dbReference type="PIRSR" id="PIRSR028757-1"/>
    </source>
</evidence>
<dbReference type="SUPFAM" id="SSF141986">
    <property type="entry name" value="LD-carboxypeptidase A C-terminal domain-like"/>
    <property type="match status" value="1"/>
</dbReference>
<keyword evidence="3" id="KW-0645">Protease</keyword>
<dbReference type="Pfam" id="PF02016">
    <property type="entry name" value="Peptidase_S66"/>
    <property type="match status" value="1"/>
</dbReference>
<protein>
    <recommendedName>
        <fullName evidence="11">Muramoyltetrapeptide carboxypeptidase</fullName>
    </recommendedName>
</protein>
<evidence type="ECO:0000256" key="2">
    <source>
        <dbReference type="ARBA" id="ARBA00022645"/>
    </source>
</evidence>
<feature type="active site" description="Charge relay system" evidence="6">
    <location>
        <position position="231"/>
    </location>
</feature>